<dbReference type="VEuPathDB" id="FungiDB:GW608_K10131"/>
<comment type="subcellular location">
    <subcellularLocation>
        <location evidence="1">Mitochondrion inner membrane</location>
        <topology evidence="1">Multi-pass membrane protein</topology>
    </subcellularLocation>
</comment>
<evidence type="ECO:0000256" key="4">
    <source>
        <dbReference type="ARBA" id="ARBA00022692"/>
    </source>
</evidence>
<keyword evidence="7" id="KW-1133">Transmembrane helix</keyword>
<dbReference type="Proteomes" id="UP000054886">
    <property type="component" value="Unassembled WGS sequence"/>
</dbReference>
<dbReference type="PANTHER" id="PTHR45624">
    <property type="entry name" value="MITOCHONDRIAL BASIC AMINO ACIDS TRANSPORTER-RELATED"/>
    <property type="match status" value="1"/>
</dbReference>
<dbReference type="PANTHER" id="PTHR45624:SF31">
    <property type="entry name" value="MITOCHONDRIAL ORNITHINE TRANSPORTER 1"/>
    <property type="match status" value="1"/>
</dbReference>
<dbReference type="VEuPathDB" id="FungiDB:CAGL0K10362g"/>
<dbReference type="GO" id="GO:1990575">
    <property type="term" value="P:mitochondrial L-ornithine transmembrane transport"/>
    <property type="evidence" value="ECO:0007669"/>
    <property type="project" value="EnsemblFungi"/>
</dbReference>
<dbReference type="InterPro" id="IPR050567">
    <property type="entry name" value="Mitochondrial_Carrier"/>
</dbReference>
<dbReference type="OrthoDB" id="2139348at2759"/>
<evidence type="ECO:0000256" key="10">
    <source>
        <dbReference type="PROSITE-ProRule" id="PRU00282"/>
    </source>
</evidence>
<feature type="repeat" description="Solcar" evidence="10">
    <location>
        <begin position="11"/>
        <end position="97"/>
    </location>
</feature>
<dbReference type="FunFam" id="1.50.40.10:FF:000099">
    <property type="entry name" value="Mitochondrial carrier protein"/>
    <property type="match status" value="1"/>
</dbReference>
<organism evidence="12 13">
    <name type="scientific">Candida glabrata</name>
    <name type="common">Yeast</name>
    <name type="synonym">Torulopsis glabrata</name>
    <dbReference type="NCBI Taxonomy" id="5478"/>
    <lineage>
        <taxon>Eukaryota</taxon>
        <taxon>Fungi</taxon>
        <taxon>Dikarya</taxon>
        <taxon>Ascomycota</taxon>
        <taxon>Saccharomycotina</taxon>
        <taxon>Saccharomycetes</taxon>
        <taxon>Saccharomycetales</taxon>
        <taxon>Saccharomycetaceae</taxon>
        <taxon>Nakaseomyces</taxon>
    </lineage>
</organism>
<evidence type="ECO:0000256" key="1">
    <source>
        <dbReference type="ARBA" id="ARBA00004448"/>
    </source>
</evidence>
<dbReference type="AlphaFoldDB" id="A0A0W0EP03"/>
<proteinExistence type="inferred from homology"/>
<reference evidence="12 13" key="1">
    <citation type="submission" date="2015-10" db="EMBL/GenBank/DDBJ databases">
        <title>Draft genomes sequences of Candida glabrata isolates 1A, 1B, 2A, 2B, 3A and 3B.</title>
        <authorList>
            <person name="Haavelsrud O.E."/>
            <person name="Gaustad P."/>
        </authorList>
    </citation>
    <scope>NUCLEOTIDE SEQUENCE [LARGE SCALE GENOMIC DNA]</scope>
    <source>
        <strain evidence="12">910700640</strain>
    </source>
</reference>
<dbReference type="InterPro" id="IPR002067">
    <property type="entry name" value="MCP"/>
</dbReference>
<feature type="repeat" description="Solcar" evidence="10">
    <location>
        <begin position="105"/>
        <end position="204"/>
    </location>
</feature>
<dbReference type="GO" id="GO:0005743">
    <property type="term" value="C:mitochondrial inner membrane"/>
    <property type="evidence" value="ECO:0007669"/>
    <property type="project" value="UniProtKB-SubCell"/>
</dbReference>
<dbReference type="EMBL" id="LLZZ01000124">
    <property type="protein sequence ID" value="KTB02484.1"/>
    <property type="molecule type" value="Genomic_DNA"/>
</dbReference>
<evidence type="ECO:0000256" key="6">
    <source>
        <dbReference type="ARBA" id="ARBA00022792"/>
    </source>
</evidence>
<dbReference type="SUPFAM" id="SSF103506">
    <property type="entry name" value="Mitochondrial carrier"/>
    <property type="match status" value="1"/>
</dbReference>
<evidence type="ECO:0000256" key="5">
    <source>
        <dbReference type="ARBA" id="ARBA00022737"/>
    </source>
</evidence>
<gene>
    <name evidence="12" type="ORF">AO440_003689</name>
</gene>
<dbReference type="InterPro" id="IPR023395">
    <property type="entry name" value="MCP_dom_sf"/>
</dbReference>
<keyword evidence="9 10" id="KW-0472">Membrane</keyword>
<dbReference type="VEuPathDB" id="FungiDB:B1J91_K10362g"/>
<evidence type="ECO:0000256" key="2">
    <source>
        <dbReference type="ARBA" id="ARBA00006375"/>
    </source>
</evidence>
<evidence type="ECO:0000256" key="8">
    <source>
        <dbReference type="ARBA" id="ARBA00023128"/>
    </source>
</evidence>
<evidence type="ECO:0000256" key="9">
    <source>
        <dbReference type="ARBA" id="ARBA00023136"/>
    </source>
</evidence>
<name>A0A0W0EP03_CANGB</name>
<dbReference type="Gene3D" id="1.50.40.10">
    <property type="entry name" value="Mitochondrial carrier domain"/>
    <property type="match status" value="1"/>
</dbReference>
<comment type="similarity">
    <text evidence="2 11">Belongs to the mitochondrial carrier (TC 2.A.29) family.</text>
</comment>
<dbReference type="GO" id="GO:0000064">
    <property type="term" value="F:L-ornithine transmembrane transporter activity"/>
    <property type="evidence" value="ECO:0007669"/>
    <property type="project" value="EnsemblFungi"/>
</dbReference>
<keyword evidence="5" id="KW-0677">Repeat</keyword>
<keyword evidence="4 10" id="KW-0812">Transmembrane</keyword>
<evidence type="ECO:0000313" key="12">
    <source>
        <dbReference type="EMBL" id="KTB02484.1"/>
    </source>
</evidence>
<dbReference type="VEuPathDB" id="FungiDB:GVI51_K10197"/>
<dbReference type="Pfam" id="PF00153">
    <property type="entry name" value="Mito_carr"/>
    <property type="match status" value="3"/>
</dbReference>
<dbReference type="InterPro" id="IPR018108">
    <property type="entry name" value="MCP_transmembrane"/>
</dbReference>
<evidence type="ECO:0000313" key="13">
    <source>
        <dbReference type="Proteomes" id="UP000054886"/>
    </source>
</evidence>
<keyword evidence="8" id="KW-0496">Mitochondrion</keyword>
<sequence>MSGAEETQWLAAAFRDILYGSIAGALGKVIEYPFDTVKVRLQTQGRHVFPDTWSCITYTYKNEGIIKGFFQGIASPLAGAAIENAALFLSYNQCSKFLQHYTNVSDLTNILISGAFAGSCASFVLTPVELIKCKLQVSNLQSLPLGVAGGNTVTERHTRIIPTIQAVIKNRGFIGLWQGQSGTFIRESFGGVAWFATYELMKKYLKSRHNIEDPSLPNDNKTWELLVSGASAGLAFNASIFPADTVKSMMQTEHLGLKTAIKKIFAEKGLRGFYRGLGITLIRAIPANATVFYVYETLSKL</sequence>
<protein>
    <submittedName>
        <fullName evidence="12">Mitochondrial ornithine transporter 1</fullName>
    </submittedName>
</protein>
<evidence type="ECO:0000256" key="11">
    <source>
        <dbReference type="RuleBase" id="RU000488"/>
    </source>
</evidence>
<comment type="caution">
    <text evidence="12">The sequence shown here is derived from an EMBL/GenBank/DDBJ whole genome shotgun (WGS) entry which is preliminary data.</text>
</comment>
<evidence type="ECO:0000256" key="7">
    <source>
        <dbReference type="ARBA" id="ARBA00022989"/>
    </source>
</evidence>
<feature type="repeat" description="Solcar" evidence="10">
    <location>
        <begin position="220"/>
        <end position="301"/>
    </location>
</feature>
<dbReference type="GO" id="GO:0006526">
    <property type="term" value="P:L-arginine biosynthetic process"/>
    <property type="evidence" value="ECO:0007669"/>
    <property type="project" value="EnsemblFungi"/>
</dbReference>
<dbReference type="PRINTS" id="PR00926">
    <property type="entry name" value="MITOCARRIER"/>
</dbReference>
<dbReference type="PROSITE" id="PS50920">
    <property type="entry name" value="SOLCAR"/>
    <property type="match status" value="3"/>
</dbReference>
<accession>A0A0W0EP03</accession>
<dbReference type="VEuPathDB" id="FungiDB:GWK60_K10153"/>
<evidence type="ECO:0000256" key="3">
    <source>
        <dbReference type="ARBA" id="ARBA00022448"/>
    </source>
</evidence>
<keyword evidence="3 11" id="KW-0813">Transport</keyword>
<keyword evidence="6" id="KW-0999">Mitochondrion inner membrane</keyword>